<sequence>MKFTIPNDWVNRPINISLVGAGGTGSALLTDLFQMSFLLNELSQQQVYFNVTVYDDDDVSFTNVGKQSFWNNDVGLNKAETLIDRFNSYGGLNWKAINKKFDPKKFDPNKIDLLITCTDSAQFRACLGKTNQCDNHPLLWLDTGNCNHSGQVVLGYLGQSIFTLPNVYQLYPELSKIRDKPSDSCSHHEALSKQDWGINKKVALEASGLIWQLIRHGALERHGSFINLKDGYTTPLPIDPIHWSMLGFDSGQVRVCD</sequence>
<evidence type="ECO:0000313" key="3">
    <source>
        <dbReference type="Proteomes" id="UP000537141"/>
    </source>
</evidence>
<protein>
    <submittedName>
        <fullName evidence="2">PRTRC genetic system ThiF family protein</fullName>
    </submittedName>
</protein>
<dbReference type="RefSeq" id="WP_184423941.1">
    <property type="nucleotide sequence ID" value="NZ_BAABLB010000028.1"/>
</dbReference>
<dbReference type="InterPro" id="IPR035985">
    <property type="entry name" value="Ubiquitin-activating_enz"/>
</dbReference>
<dbReference type="Gene3D" id="3.40.50.720">
    <property type="entry name" value="NAD(P)-binding Rossmann-like Domain"/>
    <property type="match status" value="1"/>
</dbReference>
<dbReference type="InterPro" id="IPR022500">
    <property type="entry name" value="PRTRC_ThiF"/>
</dbReference>
<dbReference type="Pfam" id="PF00899">
    <property type="entry name" value="ThiF"/>
    <property type="match status" value="1"/>
</dbReference>
<accession>A0A7X0NGP6</accession>
<organism evidence="2 3">
    <name type="scientific">Thalassotalea piscium</name>
    <dbReference type="NCBI Taxonomy" id="1230533"/>
    <lineage>
        <taxon>Bacteria</taxon>
        <taxon>Pseudomonadati</taxon>
        <taxon>Pseudomonadota</taxon>
        <taxon>Gammaproteobacteria</taxon>
        <taxon>Alteromonadales</taxon>
        <taxon>Colwelliaceae</taxon>
        <taxon>Thalassotalea</taxon>
    </lineage>
</organism>
<evidence type="ECO:0000259" key="1">
    <source>
        <dbReference type="Pfam" id="PF00899"/>
    </source>
</evidence>
<dbReference type="EMBL" id="JACHHU010000010">
    <property type="protein sequence ID" value="MBB6543142.1"/>
    <property type="molecule type" value="Genomic_DNA"/>
</dbReference>
<keyword evidence="3" id="KW-1185">Reference proteome</keyword>
<dbReference type="AlphaFoldDB" id="A0A7X0NGP6"/>
<dbReference type="SUPFAM" id="SSF69572">
    <property type="entry name" value="Activating enzymes of the ubiquitin-like proteins"/>
    <property type="match status" value="1"/>
</dbReference>
<gene>
    <name evidence="2" type="ORF">HNQ55_001649</name>
</gene>
<dbReference type="Proteomes" id="UP000537141">
    <property type="component" value="Unassembled WGS sequence"/>
</dbReference>
<dbReference type="GO" id="GO:0008641">
    <property type="term" value="F:ubiquitin-like modifier activating enzyme activity"/>
    <property type="evidence" value="ECO:0007669"/>
    <property type="project" value="InterPro"/>
</dbReference>
<comment type="caution">
    <text evidence="2">The sequence shown here is derived from an EMBL/GenBank/DDBJ whole genome shotgun (WGS) entry which is preliminary data.</text>
</comment>
<dbReference type="NCBIfam" id="TIGR03736">
    <property type="entry name" value="PRTRC_ThiF"/>
    <property type="match status" value="1"/>
</dbReference>
<reference evidence="2 3" key="1">
    <citation type="submission" date="2020-08" db="EMBL/GenBank/DDBJ databases">
        <title>Genomic Encyclopedia of Type Strains, Phase IV (KMG-IV): sequencing the most valuable type-strain genomes for metagenomic binning, comparative biology and taxonomic classification.</title>
        <authorList>
            <person name="Goeker M."/>
        </authorList>
    </citation>
    <scope>NUCLEOTIDE SEQUENCE [LARGE SCALE GENOMIC DNA]</scope>
    <source>
        <strain evidence="2 3">DSM 26287</strain>
    </source>
</reference>
<name>A0A7X0NGP6_9GAMM</name>
<dbReference type="InterPro" id="IPR000594">
    <property type="entry name" value="ThiF_NAD_FAD-bd"/>
</dbReference>
<feature type="domain" description="THIF-type NAD/FAD binding fold" evidence="1">
    <location>
        <begin position="15"/>
        <end position="154"/>
    </location>
</feature>
<evidence type="ECO:0000313" key="2">
    <source>
        <dbReference type="EMBL" id="MBB6543142.1"/>
    </source>
</evidence>
<proteinExistence type="predicted"/>